<evidence type="ECO:0008006" key="3">
    <source>
        <dbReference type="Google" id="ProtNLM"/>
    </source>
</evidence>
<evidence type="ECO:0000313" key="2">
    <source>
        <dbReference type="Proteomes" id="UP000635885"/>
    </source>
</evidence>
<proteinExistence type="predicted"/>
<organism evidence="1 2">
    <name type="scientific">Belliella aquatica</name>
    <dbReference type="NCBI Taxonomy" id="1323734"/>
    <lineage>
        <taxon>Bacteria</taxon>
        <taxon>Pseudomonadati</taxon>
        <taxon>Bacteroidota</taxon>
        <taxon>Cytophagia</taxon>
        <taxon>Cytophagales</taxon>
        <taxon>Cyclobacteriaceae</taxon>
        <taxon>Belliella</taxon>
    </lineage>
</organism>
<dbReference type="PROSITE" id="PS51257">
    <property type="entry name" value="PROKAR_LIPOPROTEIN"/>
    <property type="match status" value="1"/>
</dbReference>
<gene>
    <name evidence="1" type="ORF">GCM10010993_07720</name>
</gene>
<comment type="caution">
    <text evidence="1">The sequence shown here is derived from an EMBL/GenBank/DDBJ whole genome shotgun (WGS) entry which is preliminary data.</text>
</comment>
<name>A0ABQ1LYH1_9BACT</name>
<keyword evidence="2" id="KW-1185">Reference proteome</keyword>
<dbReference type="Proteomes" id="UP000635885">
    <property type="component" value="Unassembled WGS sequence"/>
</dbReference>
<reference evidence="2" key="1">
    <citation type="journal article" date="2019" name="Int. J. Syst. Evol. Microbiol.">
        <title>The Global Catalogue of Microorganisms (GCM) 10K type strain sequencing project: providing services to taxonomists for standard genome sequencing and annotation.</title>
        <authorList>
            <consortium name="The Broad Institute Genomics Platform"/>
            <consortium name="The Broad Institute Genome Sequencing Center for Infectious Disease"/>
            <person name="Wu L."/>
            <person name="Ma J."/>
        </authorList>
    </citation>
    <scope>NUCLEOTIDE SEQUENCE [LARGE SCALE GENOMIC DNA]</scope>
    <source>
        <strain evidence="2">CGMCC 1.12479</strain>
    </source>
</reference>
<sequence length="379" mass="44797">MKFLRGFFVILIFTISCKNIEEKLDYDQEFTLKDSFEINLDDKTDYNFYYYDVVNWNERECLVVINQVNNSLDFYDLESGNKKETIPIPIDGPFGLGYVQGFTFVNSDSIFLYRRGTFRGTLLINSLGEVKNSYMPGVKEQSAKDLINHVSIPKNPTYYKNKNLYFLSYQLMDNKNPDNFNKDVLHAGKFGIDSLDISFEKYSGFPPIFWDKTWNSPSTSVSRIMGHEDNWVYSWDLLDSVFVYDFDYKIKKSYYVKSKLRPSKLDYAEFSFPNETMGSNLYYSIKYDRFRNCYYRIYFAKPKDKVEEIPGIHRFDFFPFVIVVLDENFKIIVEKFFPAKKYKPTQSFVGEKGLYLPLSNGLNPELKENKISYELYQVQ</sequence>
<dbReference type="InterPro" id="IPR025316">
    <property type="entry name" value="DUF4221"/>
</dbReference>
<accession>A0ABQ1LYH1</accession>
<evidence type="ECO:0000313" key="1">
    <source>
        <dbReference type="EMBL" id="GGC31265.1"/>
    </source>
</evidence>
<protein>
    <recommendedName>
        <fullName evidence="3">DUF4221 domain-containing protein</fullName>
    </recommendedName>
</protein>
<dbReference type="RefSeq" id="WP_188439898.1">
    <property type="nucleotide sequence ID" value="NZ_BMFD01000002.1"/>
</dbReference>
<dbReference type="Pfam" id="PF13970">
    <property type="entry name" value="DUF4221"/>
    <property type="match status" value="1"/>
</dbReference>
<dbReference type="EMBL" id="BMFD01000002">
    <property type="protein sequence ID" value="GGC31265.1"/>
    <property type="molecule type" value="Genomic_DNA"/>
</dbReference>